<feature type="compositionally biased region" description="Polar residues" evidence="1">
    <location>
        <begin position="39"/>
        <end position="50"/>
    </location>
</feature>
<dbReference type="PANTHER" id="PTHR31640">
    <property type="entry name" value="TRANSMEMBRANE PROTEIN KIAA1109"/>
    <property type="match status" value="1"/>
</dbReference>
<dbReference type="GO" id="GO:0048488">
    <property type="term" value="P:synaptic vesicle endocytosis"/>
    <property type="evidence" value="ECO:0007669"/>
    <property type="project" value="TreeGrafter"/>
</dbReference>
<name>A0A674CW22_SALTR</name>
<dbReference type="Ensembl" id="ENSSTUT00000093258.1">
    <property type="protein sequence ID" value="ENSSTUP00000087633.1"/>
    <property type="gene ID" value="ENSSTUG00000038447.1"/>
</dbReference>
<reference evidence="3" key="1">
    <citation type="submission" date="2025-08" db="UniProtKB">
        <authorList>
            <consortium name="Ensembl"/>
        </authorList>
    </citation>
    <scope>IDENTIFICATION</scope>
</reference>
<proteinExistence type="predicted"/>
<protein>
    <submittedName>
        <fullName evidence="3">KIAA1109</fullName>
    </submittedName>
</protein>
<dbReference type="InterPro" id="IPR033616">
    <property type="entry name" value="BLTP1"/>
</dbReference>
<reference evidence="3" key="2">
    <citation type="submission" date="2025-09" db="UniProtKB">
        <authorList>
            <consortium name="Ensembl"/>
        </authorList>
    </citation>
    <scope>IDENTIFICATION</scope>
</reference>
<sequence length="938" mass="102449">QERSSLPVFTDKPPPPLAGVQFSSEVSRSDENALDSPRRSYSSFPFTPSADSCTFHQYRSADSSMSVADSEAYFSAAEDFEPISSADEGPGTYPGRKKRRQQQQMQYHRSSIYHSVEGPLTYVLNGDLITEPRPLPIHQSQASFVSALGLEEEGSVEVEKTPEPGLVTRQPHVMACYQSYLAHYQVSNWSQKQPTNKRTSKSSLHRPLDLDTPTSEESSASFDQLSVPSFKVVKQGLSASSLLDRGLSLMGDTNNQPYTPLDKAAMENTDDTTTTEDWTLEQPLSQTRTTAIVEVKGAINVVLTPLVAEALDRYIESMVHYVSIRHPAAILDDLHGKVLNEAYQISKSTVTESVSKPHQGVNLLSKTEGTTGSLNMPHGQTELKVKTDNVKIKGLQANVSIPKVNLCLLQASIEECSPFSSSKSHITHVSLVALCFDRIATQFRMNRGIVEETPNTAEHGRPSVNLEKYASATKMQPQSSGSLRSNAGIEKGKEIAAKLNIHRIHCQLRGLDSKDIGTCAITAIPFEKSKVLFSLEEIDEFALVDETENYTAADLVRTAASLEKWGWIMFECGIENLTVKGGRQSGAVLYSAFGMMGQSGTGVNTGMSKSNGSSGSQTGSGYSTDVSDDNLPNDATSPNSDANGNSDSDDQDEGVESDDLKKDLPLMPPPPDSSSMKLTIKEIWFSFAAPTNVRSPSQAISRQLNLLSTATPAIGAWLVPIDQLKSSLRKLDMEGTLRVCAVMGCIMTEALEKKSIHIPFRSKYNRVTKRARYLHENPSCLLCNILHRYLQQADYSVIEEATMNDGLPALVTLKKGLVALARQWMKFIVVTQGFKAIGLMRPNQLPKPKETPLQQTYQVQGLDNGAALQSDTSADGAEFEFDAATVSEHTMLLEGACSRPPPTGDKSGPVSGVEIMRKLSKSHTHSESALKIKVKHPH</sequence>
<organism evidence="3 4">
    <name type="scientific">Salmo trutta</name>
    <name type="common">Brown trout</name>
    <dbReference type="NCBI Taxonomy" id="8032"/>
    <lineage>
        <taxon>Eukaryota</taxon>
        <taxon>Metazoa</taxon>
        <taxon>Chordata</taxon>
        <taxon>Craniata</taxon>
        <taxon>Vertebrata</taxon>
        <taxon>Euteleostomi</taxon>
        <taxon>Actinopterygii</taxon>
        <taxon>Neopterygii</taxon>
        <taxon>Teleostei</taxon>
        <taxon>Protacanthopterygii</taxon>
        <taxon>Salmoniformes</taxon>
        <taxon>Salmonidae</taxon>
        <taxon>Salmoninae</taxon>
        <taxon>Salmo</taxon>
    </lineage>
</organism>
<feature type="region of interest" description="Disordered" evidence="1">
    <location>
        <begin position="79"/>
        <end position="107"/>
    </location>
</feature>
<dbReference type="GO" id="GO:0098793">
    <property type="term" value="C:presynapse"/>
    <property type="evidence" value="ECO:0007669"/>
    <property type="project" value="GOC"/>
</dbReference>
<feature type="region of interest" description="Disordered" evidence="1">
    <location>
        <begin position="189"/>
        <end position="221"/>
    </location>
</feature>
<evidence type="ECO:0000313" key="3">
    <source>
        <dbReference type="Ensembl" id="ENSSTUP00000087633.1"/>
    </source>
</evidence>
<dbReference type="Pfam" id="PF25039">
    <property type="entry name" value="BLTP1_M"/>
    <property type="match status" value="1"/>
</dbReference>
<feature type="region of interest" description="Disordered" evidence="1">
    <location>
        <begin position="604"/>
        <end position="673"/>
    </location>
</feature>
<feature type="region of interest" description="Disordered" evidence="1">
    <location>
        <begin position="1"/>
        <end position="50"/>
    </location>
</feature>
<evidence type="ECO:0000259" key="2">
    <source>
        <dbReference type="Pfam" id="PF25039"/>
    </source>
</evidence>
<dbReference type="AlphaFoldDB" id="A0A674CW22"/>
<dbReference type="Proteomes" id="UP000472277">
    <property type="component" value="Chromosome 33"/>
</dbReference>
<feature type="compositionally biased region" description="Polar residues" evidence="1">
    <location>
        <begin position="212"/>
        <end position="221"/>
    </location>
</feature>
<feature type="domain" description="Bridge-like lipid transfer protein family member 1 middle region" evidence="2">
    <location>
        <begin position="286"/>
        <end position="937"/>
    </location>
</feature>
<feature type="compositionally biased region" description="Low complexity" evidence="1">
    <location>
        <begin position="605"/>
        <end position="624"/>
    </location>
</feature>
<accession>A0A674CW22</accession>
<evidence type="ECO:0000256" key="1">
    <source>
        <dbReference type="SAM" id="MobiDB-lite"/>
    </source>
</evidence>
<feature type="compositionally biased region" description="Acidic residues" evidence="1">
    <location>
        <begin position="647"/>
        <end position="657"/>
    </location>
</feature>
<dbReference type="GeneTree" id="ENSGT00640000091487"/>
<dbReference type="PANTHER" id="PTHR31640:SF1">
    <property type="entry name" value="BRIDGE-LIKE LIPID TRANSFER PROTEIN FAMILY MEMBER 1"/>
    <property type="match status" value="1"/>
</dbReference>
<dbReference type="InterPro" id="IPR056741">
    <property type="entry name" value="BLTP1_M"/>
</dbReference>
<keyword evidence="4" id="KW-1185">Reference proteome</keyword>
<evidence type="ECO:0000313" key="4">
    <source>
        <dbReference type="Proteomes" id="UP000472277"/>
    </source>
</evidence>
<gene>
    <name evidence="3" type="primary">BLTP1</name>
</gene>